<feature type="compositionally biased region" description="Basic and acidic residues" evidence="1">
    <location>
        <begin position="1"/>
        <end position="10"/>
    </location>
</feature>
<proteinExistence type="predicted"/>
<gene>
    <name evidence="2" type="ORF">Taro_040203</name>
</gene>
<dbReference type="Proteomes" id="UP000652761">
    <property type="component" value="Unassembled WGS sequence"/>
</dbReference>
<dbReference type="AlphaFoldDB" id="A0A843WTT3"/>
<feature type="region of interest" description="Disordered" evidence="1">
    <location>
        <begin position="1"/>
        <end position="20"/>
    </location>
</feature>
<reference evidence="2" key="1">
    <citation type="submission" date="2017-07" db="EMBL/GenBank/DDBJ databases">
        <title>Taro Niue Genome Assembly and Annotation.</title>
        <authorList>
            <person name="Atibalentja N."/>
            <person name="Keating K."/>
            <person name="Fields C.J."/>
        </authorList>
    </citation>
    <scope>NUCLEOTIDE SEQUENCE</scope>
    <source>
        <strain evidence="2">Niue_2</strain>
        <tissue evidence="2">Leaf</tissue>
    </source>
</reference>
<feature type="region of interest" description="Disordered" evidence="1">
    <location>
        <begin position="259"/>
        <end position="281"/>
    </location>
</feature>
<name>A0A843WTT3_COLES</name>
<feature type="non-terminal residue" evidence="2">
    <location>
        <position position="281"/>
    </location>
</feature>
<comment type="caution">
    <text evidence="2">The sequence shown here is derived from an EMBL/GenBank/DDBJ whole genome shotgun (WGS) entry which is preliminary data.</text>
</comment>
<accession>A0A843WTT3</accession>
<evidence type="ECO:0000313" key="2">
    <source>
        <dbReference type="EMBL" id="MQM07364.1"/>
    </source>
</evidence>
<evidence type="ECO:0000256" key="1">
    <source>
        <dbReference type="SAM" id="MobiDB-lite"/>
    </source>
</evidence>
<organism evidence="2 3">
    <name type="scientific">Colocasia esculenta</name>
    <name type="common">Wild taro</name>
    <name type="synonym">Arum esculentum</name>
    <dbReference type="NCBI Taxonomy" id="4460"/>
    <lineage>
        <taxon>Eukaryota</taxon>
        <taxon>Viridiplantae</taxon>
        <taxon>Streptophyta</taxon>
        <taxon>Embryophyta</taxon>
        <taxon>Tracheophyta</taxon>
        <taxon>Spermatophyta</taxon>
        <taxon>Magnoliopsida</taxon>
        <taxon>Liliopsida</taxon>
        <taxon>Araceae</taxon>
        <taxon>Aroideae</taxon>
        <taxon>Colocasieae</taxon>
        <taxon>Colocasia</taxon>
    </lineage>
</organism>
<sequence>EFDMADRRDWGGGGDDPEETTHQLIERLWESITQIRTRLDQQDPVQPAVVGPSVVEEAGPVPIIPPPPPSGVEVRESRRFLTHLLVRSRITAVLGRCLQQCFGLFARGGVGQARYQASVECTDAAGASTSASVLDLRVASLQEQLVMAVARAEVAEHDLTTRRRERERKHNRWEEEREHLSQQVLDTCTSLGIFERLLREAEDRYRRDKELTMREGRASAHSASFIVTSSEYQRNVQEGHGAQWSTGCRTSRDLRLLARQQTQARPRVAGTPDQPRVAARA</sequence>
<protein>
    <submittedName>
        <fullName evidence="2">Uncharacterized protein</fullName>
    </submittedName>
</protein>
<dbReference type="EMBL" id="NMUH01003855">
    <property type="protein sequence ID" value="MQM07364.1"/>
    <property type="molecule type" value="Genomic_DNA"/>
</dbReference>
<evidence type="ECO:0000313" key="3">
    <source>
        <dbReference type="Proteomes" id="UP000652761"/>
    </source>
</evidence>
<keyword evidence="3" id="KW-1185">Reference proteome</keyword>